<keyword evidence="3 6" id="KW-0812">Transmembrane</keyword>
<comment type="subcellular location">
    <subcellularLocation>
        <location evidence="1">Cell membrane</location>
        <topology evidence="1">Multi-pass membrane protein</topology>
    </subcellularLocation>
</comment>
<feature type="transmembrane region" description="Helical" evidence="6">
    <location>
        <begin position="151"/>
        <end position="170"/>
    </location>
</feature>
<sequence length="416" mass="44202">MRLPSWLTFGLGRPLPAVLLREGQIPGLRTAKTTLAAVVSFIVADALGTSAQPVLAPLTALLVVQVTMYDTVTQGLQRVASVLAGVLVALGVATFAGLTWWSLGAVVAMSLVLGMLLRLGPHLLEVPISAMLILAVGGAEAAAVGRVYETLIGAGIGVLVNLAIAPPLYVRPAGDAIGDLADRMARVLRGLAGDVRSGWSRDVADHWLTEARALGAEVARADRSLERAEHSARLNPRAASIRNAQPLLRTALTGLEHCYVSLRNLCRALFDRTYFIPVEEQAGAYDEEERAALADVLECAAAALAGVAPLASGSAPADAARGTVESHLIELHRRRDRLSQLLIVDPHADQAAWQQHGALLAAVDRLRVEVEATVRPSDASWRPPLITERQRQAIRRLRGAAAQAANGLQPRRPPES</sequence>
<comment type="caution">
    <text evidence="7">The sequence shown here is derived from an EMBL/GenBank/DDBJ whole genome shotgun (WGS) entry which is preliminary data.</text>
</comment>
<dbReference type="RefSeq" id="WP_168117880.1">
    <property type="nucleotide sequence ID" value="NZ_BOON01000046.1"/>
</dbReference>
<name>A0A8J3TG21_9ACTN</name>
<evidence type="ECO:0000256" key="4">
    <source>
        <dbReference type="ARBA" id="ARBA00022989"/>
    </source>
</evidence>
<evidence type="ECO:0000256" key="6">
    <source>
        <dbReference type="SAM" id="Phobius"/>
    </source>
</evidence>
<organism evidence="7 8">
    <name type="scientific">Planosporangium mesophilum</name>
    <dbReference type="NCBI Taxonomy" id="689768"/>
    <lineage>
        <taxon>Bacteria</taxon>
        <taxon>Bacillati</taxon>
        <taxon>Actinomycetota</taxon>
        <taxon>Actinomycetes</taxon>
        <taxon>Micromonosporales</taxon>
        <taxon>Micromonosporaceae</taxon>
        <taxon>Planosporangium</taxon>
    </lineage>
</organism>
<feature type="transmembrane region" description="Helical" evidence="6">
    <location>
        <begin position="126"/>
        <end position="145"/>
    </location>
</feature>
<reference evidence="7" key="1">
    <citation type="submission" date="2021-01" db="EMBL/GenBank/DDBJ databases">
        <title>Whole genome shotgun sequence of Planosporangium mesophilum NBRC 109066.</title>
        <authorList>
            <person name="Komaki H."/>
            <person name="Tamura T."/>
        </authorList>
    </citation>
    <scope>NUCLEOTIDE SEQUENCE</scope>
    <source>
        <strain evidence="7">NBRC 109066</strain>
    </source>
</reference>
<dbReference type="InterPro" id="IPR010343">
    <property type="entry name" value="ArAE_1"/>
</dbReference>
<keyword evidence="8" id="KW-1185">Reference proteome</keyword>
<dbReference type="AlphaFoldDB" id="A0A8J3TG21"/>
<evidence type="ECO:0000256" key="3">
    <source>
        <dbReference type="ARBA" id="ARBA00022692"/>
    </source>
</evidence>
<evidence type="ECO:0000313" key="8">
    <source>
        <dbReference type="Proteomes" id="UP000599074"/>
    </source>
</evidence>
<evidence type="ECO:0000313" key="7">
    <source>
        <dbReference type="EMBL" id="GII25127.1"/>
    </source>
</evidence>
<evidence type="ECO:0000256" key="2">
    <source>
        <dbReference type="ARBA" id="ARBA00022475"/>
    </source>
</evidence>
<dbReference type="Pfam" id="PF06081">
    <property type="entry name" value="ArAE_1"/>
    <property type="match status" value="1"/>
</dbReference>
<gene>
    <name evidence="7" type="ORF">Pme01_47240</name>
</gene>
<evidence type="ECO:0000256" key="5">
    <source>
        <dbReference type="ARBA" id="ARBA00023136"/>
    </source>
</evidence>
<keyword evidence="4 6" id="KW-1133">Transmembrane helix</keyword>
<accession>A0A8J3TG21</accession>
<evidence type="ECO:0000256" key="1">
    <source>
        <dbReference type="ARBA" id="ARBA00004651"/>
    </source>
</evidence>
<dbReference type="GO" id="GO:0005886">
    <property type="term" value="C:plasma membrane"/>
    <property type="evidence" value="ECO:0007669"/>
    <property type="project" value="UniProtKB-SubCell"/>
</dbReference>
<keyword evidence="5 6" id="KW-0472">Membrane</keyword>
<keyword evidence="2" id="KW-1003">Cell membrane</keyword>
<feature type="transmembrane region" description="Helical" evidence="6">
    <location>
        <begin position="37"/>
        <end position="64"/>
    </location>
</feature>
<protein>
    <submittedName>
        <fullName evidence="7">FUSC family protein</fullName>
    </submittedName>
</protein>
<dbReference type="Proteomes" id="UP000599074">
    <property type="component" value="Unassembled WGS sequence"/>
</dbReference>
<dbReference type="EMBL" id="BOON01000046">
    <property type="protein sequence ID" value="GII25127.1"/>
    <property type="molecule type" value="Genomic_DNA"/>
</dbReference>
<proteinExistence type="predicted"/>